<dbReference type="EMBL" id="JABWDY010011458">
    <property type="protein sequence ID" value="KAF5199777.1"/>
    <property type="molecule type" value="Genomic_DNA"/>
</dbReference>
<dbReference type="CDD" id="cd06222">
    <property type="entry name" value="RNase_H_like"/>
    <property type="match status" value="1"/>
</dbReference>
<reference evidence="2 3" key="1">
    <citation type="submission" date="2020-06" db="EMBL/GenBank/DDBJ databases">
        <title>Transcriptomic and genomic resources for Thalictrum thalictroides and T. hernandezii: Facilitating candidate gene discovery in an emerging model plant lineage.</title>
        <authorList>
            <person name="Arias T."/>
            <person name="Riano-Pachon D.M."/>
            <person name="Di Stilio V.S."/>
        </authorList>
    </citation>
    <scope>NUCLEOTIDE SEQUENCE [LARGE SCALE GENOMIC DNA]</scope>
    <source>
        <strain evidence="3">cv. WT478/WT964</strain>
        <tissue evidence="2">Leaves</tissue>
    </source>
</reference>
<comment type="caution">
    <text evidence="2">The sequence shown here is derived from an EMBL/GenBank/DDBJ whole genome shotgun (WGS) entry which is preliminary data.</text>
</comment>
<dbReference type="InterPro" id="IPR012337">
    <property type="entry name" value="RNaseH-like_sf"/>
</dbReference>
<gene>
    <name evidence="2" type="ORF">FRX31_010635</name>
</gene>
<dbReference type="InterPro" id="IPR044730">
    <property type="entry name" value="RNase_H-like_dom_plant"/>
</dbReference>
<keyword evidence="3" id="KW-1185">Reference proteome</keyword>
<dbReference type="SUPFAM" id="SSF53098">
    <property type="entry name" value="Ribonuclease H-like"/>
    <property type="match status" value="1"/>
</dbReference>
<evidence type="ECO:0000313" key="3">
    <source>
        <dbReference type="Proteomes" id="UP000554482"/>
    </source>
</evidence>
<protein>
    <recommendedName>
        <fullName evidence="1">RNase H type-1 domain-containing protein</fullName>
    </recommendedName>
</protein>
<dbReference type="PANTHER" id="PTHR47074">
    <property type="entry name" value="BNAC02G40300D PROTEIN"/>
    <property type="match status" value="1"/>
</dbReference>
<dbReference type="GO" id="GO:0004523">
    <property type="term" value="F:RNA-DNA hybrid ribonuclease activity"/>
    <property type="evidence" value="ECO:0007669"/>
    <property type="project" value="InterPro"/>
</dbReference>
<evidence type="ECO:0000259" key="1">
    <source>
        <dbReference type="Pfam" id="PF13456"/>
    </source>
</evidence>
<dbReference type="OrthoDB" id="1733298at2759"/>
<dbReference type="GO" id="GO:0003676">
    <property type="term" value="F:nucleic acid binding"/>
    <property type="evidence" value="ECO:0007669"/>
    <property type="project" value="InterPro"/>
</dbReference>
<name>A0A7J6WS38_THATH</name>
<accession>A0A7J6WS38</accession>
<dbReference type="Gene3D" id="3.30.420.10">
    <property type="entry name" value="Ribonuclease H-like superfamily/Ribonuclease H"/>
    <property type="match status" value="1"/>
</dbReference>
<proteinExistence type="predicted"/>
<dbReference type="InterPro" id="IPR002156">
    <property type="entry name" value="RNaseH_domain"/>
</dbReference>
<dbReference type="PANTHER" id="PTHR47074:SF11">
    <property type="entry name" value="REVERSE TRANSCRIPTASE-LIKE PROTEIN"/>
    <property type="match status" value="1"/>
</dbReference>
<dbReference type="Proteomes" id="UP000554482">
    <property type="component" value="Unassembled WGS sequence"/>
</dbReference>
<dbReference type="InterPro" id="IPR036397">
    <property type="entry name" value="RNaseH_sf"/>
</dbReference>
<dbReference type="AlphaFoldDB" id="A0A7J6WS38"/>
<dbReference type="Pfam" id="PF13456">
    <property type="entry name" value="RVT_3"/>
    <property type="match status" value="1"/>
</dbReference>
<organism evidence="2 3">
    <name type="scientific">Thalictrum thalictroides</name>
    <name type="common">Rue-anemone</name>
    <name type="synonym">Anemone thalictroides</name>
    <dbReference type="NCBI Taxonomy" id="46969"/>
    <lineage>
        <taxon>Eukaryota</taxon>
        <taxon>Viridiplantae</taxon>
        <taxon>Streptophyta</taxon>
        <taxon>Embryophyta</taxon>
        <taxon>Tracheophyta</taxon>
        <taxon>Spermatophyta</taxon>
        <taxon>Magnoliopsida</taxon>
        <taxon>Ranunculales</taxon>
        <taxon>Ranunculaceae</taxon>
        <taxon>Thalictroideae</taxon>
        <taxon>Thalictrum</taxon>
    </lineage>
</organism>
<feature type="domain" description="RNase H type-1" evidence="1">
    <location>
        <begin position="83"/>
        <end position="205"/>
    </location>
</feature>
<dbReference type="InterPro" id="IPR052929">
    <property type="entry name" value="RNase_H-like_EbsB-rel"/>
</dbReference>
<sequence>MSKTYGLPSASWQLGKSGYNDVQLFLTKKIQLDPVILANIIDAKVLKMARRGKQNQQLDEQIAVLLYASSIWIPPNPPNLKINVDISYTNTYTRMGLGLILRNSNGIFLNAGTKSDYAASSEEAECKGILYATQWGTEKGVTHLELEFDCKGAVDYLMGKPSNLSWRSSNILDEVALAGQLYEHLHISFCKRIGNSAAHLLAHHANLSSLLPDSFDFALDWLLPQLKLDLLLCNSFDS</sequence>
<evidence type="ECO:0000313" key="2">
    <source>
        <dbReference type="EMBL" id="KAF5199777.1"/>
    </source>
</evidence>